<dbReference type="STRING" id="1305675.BFG57_11250"/>
<dbReference type="Pfam" id="PF13354">
    <property type="entry name" value="Beta-lactamase2"/>
    <property type="match status" value="1"/>
</dbReference>
<gene>
    <name evidence="2" type="ORF">BFG57_11250</name>
</gene>
<dbReference type="GO" id="GO:0030655">
    <property type="term" value="P:beta-lactam antibiotic catabolic process"/>
    <property type="evidence" value="ECO:0007669"/>
    <property type="project" value="InterPro"/>
</dbReference>
<evidence type="ECO:0000259" key="1">
    <source>
        <dbReference type="Pfam" id="PF13354"/>
    </source>
</evidence>
<keyword evidence="3" id="KW-1185">Reference proteome</keyword>
<dbReference type="Gene3D" id="3.40.710.10">
    <property type="entry name" value="DD-peptidase/beta-lactamase superfamily"/>
    <property type="match status" value="1"/>
</dbReference>
<reference evidence="2 3" key="1">
    <citation type="submission" date="2016-08" db="EMBL/GenBank/DDBJ databases">
        <title>Genome of Bacillus solimangrovi GH2-4.</title>
        <authorList>
            <person name="Lim S."/>
            <person name="Kim B.-C."/>
        </authorList>
    </citation>
    <scope>NUCLEOTIDE SEQUENCE [LARGE SCALE GENOMIC DNA]</scope>
    <source>
        <strain evidence="2 3">GH2-4</strain>
    </source>
</reference>
<organism evidence="2 3">
    <name type="scientific">Bacillus solimangrovi</name>
    <dbReference type="NCBI Taxonomy" id="1305675"/>
    <lineage>
        <taxon>Bacteria</taxon>
        <taxon>Bacillati</taxon>
        <taxon>Bacillota</taxon>
        <taxon>Bacilli</taxon>
        <taxon>Bacillales</taxon>
        <taxon>Bacillaceae</taxon>
        <taxon>Bacillus</taxon>
    </lineage>
</organism>
<dbReference type="RefSeq" id="WP_069716182.1">
    <property type="nucleotide sequence ID" value="NZ_MJEH01000009.1"/>
</dbReference>
<proteinExistence type="predicted"/>
<name>A0A1E5LI38_9BACI</name>
<protein>
    <recommendedName>
        <fullName evidence="1">Beta-lactamase class A catalytic domain-containing protein</fullName>
    </recommendedName>
</protein>
<feature type="domain" description="Beta-lactamase class A catalytic" evidence="1">
    <location>
        <begin position="64"/>
        <end position="183"/>
    </location>
</feature>
<accession>A0A1E5LI38</accession>
<dbReference type="Proteomes" id="UP000095209">
    <property type="component" value="Unassembled WGS sequence"/>
</dbReference>
<dbReference type="EMBL" id="MJEH01000009">
    <property type="protein sequence ID" value="OEH93754.1"/>
    <property type="molecule type" value="Genomic_DNA"/>
</dbReference>
<dbReference type="AlphaFoldDB" id="A0A1E5LI38"/>
<dbReference type="InterPro" id="IPR045155">
    <property type="entry name" value="Beta-lactam_cat"/>
</dbReference>
<dbReference type="InterPro" id="IPR012338">
    <property type="entry name" value="Beta-lactam/transpept-like"/>
</dbReference>
<dbReference type="SUPFAM" id="SSF56601">
    <property type="entry name" value="beta-lactamase/transpeptidase-like"/>
    <property type="match status" value="1"/>
</dbReference>
<dbReference type="GO" id="GO:0008800">
    <property type="term" value="F:beta-lactamase activity"/>
    <property type="evidence" value="ECO:0007669"/>
    <property type="project" value="InterPro"/>
</dbReference>
<comment type="caution">
    <text evidence="2">The sequence shown here is derived from an EMBL/GenBank/DDBJ whole genome shotgun (WGS) entry which is preliminary data.</text>
</comment>
<dbReference type="OrthoDB" id="2823693at2"/>
<evidence type="ECO:0000313" key="3">
    <source>
        <dbReference type="Proteomes" id="UP000095209"/>
    </source>
</evidence>
<evidence type="ECO:0000313" key="2">
    <source>
        <dbReference type="EMBL" id="OEH93754.1"/>
    </source>
</evidence>
<sequence>MILLEHIKSMIPANIELGLYIYDTKTEEVTMLNESEPFPLASLAKFIASVFAMTKADSVADIQRAISHHDSQSYEQLLNNISTEQQNKKLAEMDIELKVDHNNRSLTDNVGTAEAMFKFLYELYTRALLNDEQTSIIFEALNKQVDPDGFRMCGQWLHMTGGLEGVCNDIGYWQLEDRTIILVGFIKSLDDGIQWQQLENLLMKIGDVVQSTYQLKD</sequence>